<proteinExistence type="inferred from homology"/>
<evidence type="ECO:0000256" key="5">
    <source>
        <dbReference type="ARBA" id="ARBA00022490"/>
    </source>
</evidence>
<dbReference type="PANTHER" id="PTHR10805:SF0">
    <property type="entry name" value="COATOMER SUBUNIT EPSILON"/>
    <property type="match status" value="1"/>
</dbReference>
<dbReference type="GO" id="GO:0005198">
    <property type="term" value="F:structural molecule activity"/>
    <property type="evidence" value="ECO:0007669"/>
    <property type="project" value="UniProtKB-UniRule"/>
</dbReference>
<evidence type="ECO:0000256" key="8">
    <source>
        <dbReference type="ARBA" id="ARBA00023034"/>
    </source>
</evidence>
<reference evidence="12 13" key="1">
    <citation type="journal article" date="2016" name="Mol. Biol. Evol.">
        <title>Comparative Genomics of Early-Diverging Mushroom-Forming Fungi Provides Insights into the Origins of Lignocellulose Decay Capabilities.</title>
        <authorList>
            <person name="Nagy L.G."/>
            <person name="Riley R."/>
            <person name="Tritt A."/>
            <person name="Adam C."/>
            <person name="Daum C."/>
            <person name="Floudas D."/>
            <person name="Sun H."/>
            <person name="Yadav J.S."/>
            <person name="Pangilinan J."/>
            <person name="Larsson K.H."/>
            <person name="Matsuura K."/>
            <person name="Barry K."/>
            <person name="Labutti K."/>
            <person name="Kuo R."/>
            <person name="Ohm R.A."/>
            <person name="Bhattacharya S.S."/>
            <person name="Shirouzu T."/>
            <person name="Yoshinaga Y."/>
            <person name="Martin F.M."/>
            <person name="Grigoriev I.V."/>
            <person name="Hibbett D.S."/>
        </authorList>
    </citation>
    <scope>NUCLEOTIDE SEQUENCE [LARGE SCALE GENOMIC DNA]</scope>
    <source>
        <strain evidence="12 13">CBS 109695</strain>
    </source>
</reference>
<dbReference type="Pfam" id="PF04733">
    <property type="entry name" value="Coatomer_E"/>
    <property type="match status" value="1"/>
</dbReference>
<evidence type="ECO:0000256" key="10">
    <source>
        <dbReference type="ARBA" id="ARBA00023329"/>
    </source>
</evidence>
<dbReference type="EMBL" id="KV417520">
    <property type="protein sequence ID" value="KZP25550.1"/>
    <property type="molecule type" value="Genomic_DNA"/>
</dbReference>
<dbReference type="OrthoDB" id="310217at2759"/>
<dbReference type="GO" id="GO:0006888">
    <property type="term" value="P:endoplasmic reticulum to Golgi vesicle-mediated transport"/>
    <property type="evidence" value="ECO:0007669"/>
    <property type="project" value="TreeGrafter"/>
</dbReference>
<sequence>MASELYHVKQQFTLGAYKSLVEGTTLPDPSSPEYTSILLYKARASIAIHDTPAALAILPADSDDISVKSVVALAKYEGASSEEDKEAALEQLRDLCIEIESEGEVPEADVVRVIAGTAFYTAGEVEEALETLGAGTTHENLEAVAVTVHIYLSIHRPDLAKKEFDRSKQWAEDDLLLGLIESSIGFVSGKDGYSNCNSYYTEQIANPSLSAPNLLTARGVTRLMRGEISEARSDLEEAQSQQSGDAETAAALVVASGLGPRKADAEEIWSKFTTDYPDHPLVNDISHKASLFDESAQLFDVPPVAAVGA</sequence>
<evidence type="ECO:0000256" key="4">
    <source>
        <dbReference type="ARBA" id="ARBA00022448"/>
    </source>
</evidence>
<keyword evidence="13" id="KW-1185">Reference proteome</keyword>
<evidence type="ECO:0000256" key="1">
    <source>
        <dbReference type="ARBA" id="ARBA00004255"/>
    </source>
</evidence>
<protein>
    <recommendedName>
        <fullName evidence="11">Coatomer subunit epsilon</fullName>
    </recommendedName>
</protein>
<dbReference type="SUPFAM" id="SSF48452">
    <property type="entry name" value="TPR-like"/>
    <property type="match status" value="1"/>
</dbReference>
<organism evidence="12 13">
    <name type="scientific">Athelia psychrophila</name>
    <dbReference type="NCBI Taxonomy" id="1759441"/>
    <lineage>
        <taxon>Eukaryota</taxon>
        <taxon>Fungi</taxon>
        <taxon>Dikarya</taxon>
        <taxon>Basidiomycota</taxon>
        <taxon>Agaricomycotina</taxon>
        <taxon>Agaricomycetes</taxon>
        <taxon>Agaricomycetidae</taxon>
        <taxon>Atheliales</taxon>
        <taxon>Atheliaceae</taxon>
        <taxon>Athelia</taxon>
    </lineage>
</organism>
<dbReference type="Proteomes" id="UP000076532">
    <property type="component" value="Unassembled WGS sequence"/>
</dbReference>
<dbReference type="PIRSF" id="PIRSF016478">
    <property type="entry name" value="Coatomer_esu"/>
    <property type="match status" value="1"/>
</dbReference>
<keyword evidence="5 11" id="KW-0963">Cytoplasm</keyword>
<accession>A0A166NZT6</accession>
<keyword evidence="4 11" id="KW-0813">Transport</keyword>
<dbReference type="GO" id="GO:0006890">
    <property type="term" value="P:retrograde vesicle-mediated transport, Golgi to endoplasmic reticulum"/>
    <property type="evidence" value="ECO:0007669"/>
    <property type="project" value="UniProtKB-UniRule"/>
</dbReference>
<comment type="function">
    <text evidence="11">The coatomer is a cytosolic protein complex that binds to dilysine motifs and reversibly associates with Golgi non-clathrin-coated vesicles, which further mediate biosynthetic protein transport from the ER, via the Golgi up to the trans Golgi network. The coatomer complex is required for budding from Golgi membranes, and is essential for the retrograde Golgi-to-ER transport of dilysine-tagged proteins.</text>
</comment>
<keyword evidence="10 11" id="KW-0968">Cytoplasmic vesicle</keyword>
<dbReference type="GO" id="GO:0015031">
    <property type="term" value="P:protein transport"/>
    <property type="evidence" value="ECO:0007669"/>
    <property type="project" value="UniProtKB-UniRule"/>
</dbReference>
<evidence type="ECO:0000256" key="11">
    <source>
        <dbReference type="PIRNR" id="PIRNR016478"/>
    </source>
</evidence>
<evidence type="ECO:0000313" key="13">
    <source>
        <dbReference type="Proteomes" id="UP000076532"/>
    </source>
</evidence>
<evidence type="ECO:0000256" key="9">
    <source>
        <dbReference type="ARBA" id="ARBA00023136"/>
    </source>
</evidence>
<keyword evidence="9 11" id="KW-0472">Membrane</keyword>
<dbReference type="GO" id="GO:0030126">
    <property type="term" value="C:COPI vesicle coat"/>
    <property type="evidence" value="ECO:0007669"/>
    <property type="project" value="TreeGrafter"/>
</dbReference>
<evidence type="ECO:0000313" key="12">
    <source>
        <dbReference type="EMBL" id="KZP25550.1"/>
    </source>
</evidence>
<comment type="similarity">
    <text evidence="3 11">Belongs to the COPE family.</text>
</comment>
<keyword evidence="7 11" id="KW-0653">Protein transport</keyword>
<comment type="subcellular location">
    <subcellularLocation>
        <location evidence="2">Cytoplasmic vesicle</location>
        <location evidence="2">COPI-coated vesicle membrane</location>
        <topology evidence="2">Peripheral membrane protein</topology>
        <orientation evidence="2">Cytoplasmic side</orientation>
    </subcellularLocation>
    <subcellularLocation>
        <location evidence="1">Golgi apparatus membrane</location>
        <topology evidence="1">Peripheral membrane protein</topology>
        <orientation evidence="1">Cytoplasmic side</orientation>
    </subcellularLocation>
</comment>
<evidence type="ECO:0000256" key="2">
    <source>
        <dbReference type="ARBA" id="ARBA00004347"/>
    </source>
</evidence>
<dbReference type="InterPro" id="IPR006822">
    <property type="entry name" value="Coatomer_esu"/>
</dbReference>
<dbReference type="STRING" id="436010.A0A166NZT6"/>
<dbReference type="PANTHER" id="PTHR10805">
    <property type="entry name" value="COATOMER SUBUNIT EPSILON"/>
    <property type="match status" value="1"/>
</dbReference>
<dbReference type="InterPro" id="IPR011990">
    <property type="entry name" value="TPR-like_helical_dom_sf"/>
</dbReference>
<evidence type="ECO:0000256" key="3">
    <source>
        <dbReference type="ARBA" id="ARBA00008827"/>
    </source>
</evidence>
<evidence type="ECO:0000256" key="6">
    <source>
        <dbReference type="ARBA" id="ARBA00022892"/>
    </source>
</evidence>
<keyword evidence="6 11" id="KW-0931">ER-Golgi transport</keyword>
<dbReference type="AlphaFoldDB" id="A0A166NZT6"/>
<dbReference type="GO" id="GO:0006891">
    <property type="term" value="P:intra-Golgi vesicle-mediated transport"/>
    <property type="evidence" value="ECO:0007669"/>
    <property type="project" value="TreeGrafter"/>
</dbReference>
<dbReference type="GO" id="GO:0000139">
    <property type="term" value="C:Golgi membrane"/>
    <property type="evidence" value="ECO:0007669"/>
    <property type="project" value="UniProtKB-SubCell"/>
</dbReference>
<gene>
    <name evidence="12" type="ORF">FIBSPDRAFT_783108</name>
</gene>
<evidence type="ECO:0000256" key="7">
    <source>
        <dbReference type="ARBA" id="ARBA00022927"/>
    </source>
</evidence>
<keyword evidence="8 11" id="KW-0333">Golgi apparatus</keyword>
<dbReference type="Gene3D" id="1.25.40.10">
    <property type="entry name" value="Tetratricopeptide repeat domain"/>
    <property type="match status" value="1"/>
</dbReference>
<name>A0A166NZT6_9AGAM</name>